<keyword evidence="3 8" id="KW-0863">Zinc-finger</keyword>
<protein>
    <recommendedName>
        <fullName evidence="10">C2H2-type domain-containing protein</fullName>
    </recommendedName>
</protein>
<feature type="domain" description="C2H2-type" evidence="10">
    <location>
        <begin position="33"/>
        <end position="60"/>
    </location>
</feature>
<evidence type="ECO:0000256" key="2">
    <source>
        <dbReference type="ARBA" id="ARBA00022723"/>
    </source>
</evidence>
<keyword evidence="5" id="KW-0805">Transcription regulation</keyword>
<feature type="compositionally biased region" description="Polar residues" evidence="9">
    <location>
        <begin position="19"/>
        <end position="30"/>
    </location>
</feature>
<gene>
    <name evidence="11" type="ORF">F0562_001002</name>
</gene>
<evidence type="ECO:0000256" key="8">
    <source>
        <dbReference type="PROSITE-ProRule" id="PRU00042"/>
    </source>
</evidence>
<dbReference type="PROSITE" id="PS00028">
    <property type="entry name" value="ZINC_FINGER_C2H2_1"/>
    <property type="match status" value="1"/>
</dbReference>
<dbReference type="Proteomes" id="UP000325577">
    <property type="component" value="Linkage Group LG0"/>
</dbReference>
<organism evidence="11 12">
    <name type="scientific">Nyssa sinensis</name>
    <dbReference type="NCBI Taxonomy" id="561372"/>
    <lineage>
        <taxon>Eukaryota</taxon>
        <taxon>Viridiplantae</taxon>
        <taxon>Streptophyta</taxon>
        <taxon>Embryophyta</taxon>
        <taxon>Tracheophyta</taxon>
        <taxon>Spermatophyta</taxon>
        <taxon>Magnoliopsida</taxon>
        <taxon>eudicotyledons</taxon>
        <taxon>Gunneridae</taxon>
        <taxon>Pentapetalae</taxon>
        <taxon>asterids</taxon>
        <taxon>Cornales</taxon>
        <taxon>Nyssaceae</taxon>
        <taxon>Nyssa</taxon>
    </lineage>
</organism>
<dbReference type="InterPro" id="IPR013087">
    <property type="entry name" value="Znf_C2H2_type"/>
</dbReference>
<dbReference type="PANTHER" id="PTHR45801:SF67">
    <property type="entry name" value="C2H2-TYPE DOMAIN-CONTAINING PROTEIN"/>
    <property type="match status" value="1"/>
</dbReference>
<dbReference type="AlphaFoldDB" id="A0A5J5C216"/>
<feature type="region of interest" description="Disordered" evidence="9">
    <location>
        <begin position="1"/>
        <end position="30"/>
    </location>
</feature>
<evidence type="ECO:0000256" key="1">
    <source>
        <dbReference type="ARBA" id="ARBA00004123"/>
    </source>
</evidence>
<name>A0A5J5C216_9ASTE</name>
<dbReference type="GO" id="GO:0005634">
    <property type="term" value="C:nucleus"/>
    <property type="evidence" value="ECO:0007669"/>
    <property type="project" value="UniProtKB-SubCell"/>
</dbReference>
<keyword evidence="4" id="KW-0862">Zinc</keyword>
<dbReference type="EMBL" id="CM018031">
    <property type="protein sequence ID" value="KAA8549318.1"/>
    <property type="molecule type" value="Genomic_DNA"/>
</dbReference>
<evidence type="ECO:0000256" key="3">
    <source>
        <dbReference type="ARBA" id="ARBA00022771"/>
    </source>
</evidence>
<proteinExistence type="predicted"/>
<accession>A0A5J5C216</accession>
<reference evidence="11 12" key="1">
    <citation type="submission" date="2019-09" db="EMBL/GenBank/DDBJ databases">
        <title>A chromosome-level genome assembly of the Chinese tupelo Nyssa sinensis.</title>
        <authorList>
            <person name="Yang X."/>
            <person name="Kang M."/>
            <person name="Yang Y."/>
            <person name="Xiong H."/>
            <person name="Wang M."/>
            <person name="Zhang Z."/>
            <person name="Wang Z."/>
            <person name="Wu H."/>
            <person name="Ma T."/>
            <person name="Liu J."/>
            <person name="Xi Z."/>
        </authorList>
    </citation>
    <scope>NUCLEOTIDE SEQUENCE [LARGE SCALE GENOMIC DNA]</scope>
    <source>
        <strain evidence="11">J267</strain>
        <tissue evidence="11">Leaf</tissue>
    </source>
</reference>
<dbReference type="InterPro" id="IPR052426">
    <property type="entry name" value="Plant_dev_regulator"/>
</dbReference>
<evidence type="ECO:0000256" key="5">
    <source>
        <dbReference type="ARBA" id="ARBA00023015"/>
    </source>
</evidence>
<evidence type="ECO:0000313" key="11">
    <source>
        <dbReference type="EMBL" id="KAA8549318.1"/>
    </source>
</evidence>
<dbReference type="OrthoDB" id="780709at2759"/>
<keyword evidence="2" id="KW-0479">Metal-binding</keyword>
<keyword evidence="7" id="KW-0539">Nucleus</keyword>
<dbReference type="Gene3D" id="3.30.160.60">
    <property type="entry name" value="Classic Zinc Finger"/>
    <property type="match status" value="1"/>
</dbReference>
<keyword evidence="12" id="KW-1185">Reference proteome</keyword>
<evidence type="ECO:0000259" key="10">
    <source>
        <dbReference type="PROSITE" id="PS50157"/>
    </source>
</evidence>
<evidence type="ECO:0000256" key="4">
    <source>
        <dbReference type="ARBA" id="ARBA00022833"/>
    </source>
</evidence>
<comment type="subcellular location">
    <subcellularLocation>
        <location evidence="1">Nucleus</location>
    </subcellularLocation>
</comment>
<keyword evidence="6" id="KW-0804">Transcription</keyword>
<dbReference type="SUPFAM" id="SSF57667">
    <property type="entry name" value="beta-beta-alpha zinc fingers"/>
    <property type="match status" value="1"/>
</dbReference>
<dbReference type="InterPro" id="IPR036236">
    <property type="entry name" value="Znf_C2H2_sf"/>
</dbReference>
<sequence length="196" mass="21532">METDSPAPANSDQAVICNSDEQGPSQGSTARSYECTFCKRGFCNAQALGGHMNLHRKDKAKLKQQALNEAHQFLDIPKTTPLYSSIPTTTIPPLEFQSTEDKAATKWPWVLPSEDDTTPRDETHVKERRKLPLFAETTSENQNLGVDVGTNIEKGFSSSHGRLGPELDLELRLGHEPQDSSATAADSSWGVLMLHV</sequence>
<evidence type="ECO:0000256" key="6">
    <source>
        <dbReference type="ARBA" id="ARBA00023163"/>
    </source>
</evidence>
<evidence type="ECO:0000256" key="7">
    <source>
        <dbReference type="ARBA" id="ARBA00023242"/>
    </source>
</evidence>
<evidence type="ECO:0000313" key="12">
    <source>
        <dbReference type="Proteomes" id="UP000325577"/>
    </source>
</evidence>
<dbReference type="GO" id="GO:0008270">
    <property type="term" value="F:zinc ion binding"/>
    <property type="evidence" value="ECO:0007669"/>
    <property type="project" value="UniProtKB-KW"/>
</dbReference>
<evidence type="ECO:0000256" key="9">
    <source>
        <dbReference type="SAM" id="MobiDB-lite"/>
    </source>
</evidence>
<dbReference type="PANTHER" id="PTHR45801">
    <property type="entry name" value="OS07G0101800 PROTEIN"/>
    <property type="match status" value="1"/>
</dbReference>
<dbReference type="PROSITE" id="PS50157">
    <property type="entry name" value="ZINC_FINGER_C2H2_2"/>
    <property type="match status" value="1"/>
</dbReference>